<accession>A0A1W6LKG7</accession>
<evidence type="ECO:0000313" key="2">
    <source>
        <dbReference type="EMBL" id="ARN56271.1"/>
    </source>
</evidence>
<dbReference type="STRING" id="1941349.STSP1_00647"/>
<feature type="chain" id="PRO_5012461739" evidence="1">
    <location>
        <begin position="21"/>
        <end position="135"/>
    </location>
</feature>
<keyword evidence="3" id="KW-1185">Reference proteome</keyword>
<dbReference type="Proteomes" id="UP000193334">
    <property type="component" value="Chromosome"/>
</dbReference>
<evidence type="ECO:0000313" key="3">
    <source>
        <dbReference type="Proteomes" id="UP000193334"/>
    </source>
</evidence>
<dbReference type="AlphaFoldDB" id="A0A1W6LKG7"/>
<organism evidence="2 3">
    <name type="scientific">Sedimentisphaera salicampi</name>
    <dbReference type="NCBI Taxonomy" id="1941349"/>
    <lineage>
        <taxon>Bacteria</taxon>
        <taxon>Pseudomonadati</taxon>
        <taxon>Planctomycetota</taxon>
        <taxon>Phycisphaerae</taxon>
        <taxon>Sedimentisphaerales</taxon>
        <taxon>Sedimentisphaeraceae</taxon>
        <taxon>Sedimentisphaera</taxon>
    </lineage>
</organism>
<dbReference type="RefSeq" id="WP_085754977.1">
    <property type="nucleotide sequence ID" value="NZ_CP021023.1"/>
</dbReference>
<gene>
    <name evidence="2" type="ORF">STSP1_00647</name>
</gene>
<proteinExistence type="predicted"/>
<dbReference type="Gene3D" id="2.60.120.260">
    <property type="entry name" value="Galactose-binding domain-like"/>
    <property type="match status" value="1"/>
</dbReference>
<keyword evidence="1" id="KW-0732">Signal</keyword>
<sequence length="135" mass="14795" precursor="true">MKAYFLVLSTLLFAGNFAFSDVLFCGLKSKAAVWVEAEDAEDINTQKGIAIDTRKAQQSSAGIVLGVRGSQSPPVQWEFSITSPVNNPVFCLRYACPSGVPFEFKLNDTSLGQIILPGSDGWGYQNDQWRWAVVV</sequence>
<feature type="signal peptide" evidence="1">
    <location>
        <begin position="1"/>
        <end position="20"/>
    </location>
</feature>
<dbReference type="EMBL" id="CP021023">
    <property type="protein sequence ID" value="ARN56271.1"/>
    <property type="molecule type" value="Genomic_DNA"/>
</dbReference>
<dbReference type="KEGG" id="pbp:STSP1_00647"/>
<reference evidence="3" key="1">
    <citation type="submission" date="2017-04" db="EMBL/GenBank/DDBJ databases">
        <title>Comparative genomics and description of representatives of a novel lineage of planctomycetes thriving in anoxic sediments.</title>
        <authorList>
            <person name="Spring S."/>
            <person name="Bunk B."/>
            <person name="Sproer C."/>
        </authorList>
    </citation>
    <scope>NUCLEOTIDE SEQUENCE [LARGE SCALE GENOMIC DNA]</scope>
    <source>
        <strain evidence="3">ST-PulAB-D4</strain>
    </source>
</reference>
<evidence type="ECO:0000256" key="1">
    <source>
        <dbReference type="SAM" id="SignalP"/>
    </source>
</evidence>
<name>A0A1W6LKG7_9BACT</name>
<protein>
    <submittedName>
        <fullName evidence="2">Uncharacterized protein</fullName>
    </submittedName>
</protein>